<dbReference type="GeneTree" id="ENSGT00940000158661"/>
<name>A0A674K4R6_9SAUR</name>
<evidence type="ECO:0000313" key="13">
    <source>
        <dbReference type="Ensembl" id="ENSTMTP00000028976.1"/>
    </source>
</evidence>
<evidence type="ECO:0000259" key="12">
    <source>
        <dbReference type="Pfam" id="PF02931"/>
    </source>
</evidence>
<evidence type="ECO:0000256" key="10">
    <source>
        <dbReference type="ARBA" id="ARBA00023303"/>
    </source>
</evidence>
<keyword evidence="6" id="KW-0406">Ion transport</keyword>
<keyword evidence="5" id="KW-0770">Synapse</keyword>
<dbReference type="Pfam" id="PF02931">
    <property type="entry name" value="Neur_chan_LBD"/>
    <property type="match status" value="1"/>
</dbReference>
<keyword evidence="2" id="KW-1003">Cell membrane</keyword>
<dbReference type="FunCoup" id="A0A674K4R6">
    <property type="interactions" value="27"/>
</dbReference>
<dbReference type="GO" id="GO:0045211">
    <property type="term" value="C:postsynaptic membrane"/>
    <property type="evidence" value="ECO:0007669"/>
    <property type="project" value="InterPro"/>
</dbReference>
<keyword evidence="3" id="KW-0812">Transmembrane</keyword>
<evidence type="ECO:0000256" key="4">
    <source>
        <dbReference type="ARBA" id="ARBA00022729"/>
    </source>
</evidence>
<dbReference type="InterPro" id="IPR002394">
    <property type="entry name" value="Nicotinic_acetylcholine_rcpt"/>
</dbReference>
<dbReference type="Ensembl" id="ENSTMTT00000030039.1">
    <property type="protein sequence ID" value="ENSTMTP00000028976.1"/>
    <property type="gene ID" value="ENSTMTG00000021014.1"/>
</dbReference>
<dbReference type="Gene3D" id="2.70.170.10">
    <property type="entry name" value="Neurotransmitter-gated ion-channel ligand-binding domain"/>
    <property type="match status" value="1"/>
</dbReference>
<evidence type="ECO:0000256" key="2">
    <source>
        <dbReference type="ARBA" id="ARBA00022475"/>
    </source>
</evidence>
<comment type="subcellular location">
    <subcellularLocation>
        <location evidence="11">Synaptic cell membrane</location>
        <topology evidence="11">Multi-pass membrane protein</topology>
    </subcellularLocation>
</comment>
<accession>A0A674K4R6</accession>
<dbReference type="GO" id="GO:0022848">
    <property type="term" value="F:acetylcholine-gated monoatomic cation-selective channel activity"/>
    <property type="evidence" value="ECO:0007669"/>
    <property type="project" value="InterPro"/>
</dbReference>
<evidence type="ECO:0000256" key="5">
    <source>
        <dbReference type="ARBA" id="ARBA00023018"/>
    </source>
</evidence>
<dbReference type="InterPro" id="IPR006202">
    <property type="entry name" value="Neur_chan_lig-bd"/>
</dbReference>
<protein>
    <recommendedName>
        <fullName evidence="12">Neurotransmitter-gated ion-channel ligand-binding domain-containing protein</fullName>
    </recommendedName>
</protein>
<evidence type="ECO:0000256" key="11">
    <source>
        <dbReference type="ARBA" id="ARBA00034099"/>
    </source>
</evidence>
<evidence type="ECO:0000313" key="14">
    <source>
        <dbReference type="Proteomes" id="UP000472274"/>
    </source>
</evidence>
<proteinExistence type="predicted"/>
<evidence type="ECO:0000256" key="7">
    <source>
        <dbReference type="ARBA" id="ARBA00023136"/>
    </source>
</evidence>
<keyword evidence="8" id="KW-0675">Receptor</keyword>
<evidence type="ECO:0000256" key="8">
    <source>
        <dbReference type="ARBA" id="ARBA00023170"/>
    </source>
</evidence>
<keyword evidence="14" id="KW-1185">Reference proteome</keyword>
<keyword evidence="9" id="KW-1071">Ligand-gated ion channel</keyword>
<dbReference type="Proteomes" id="UP000472274">
    <property type="component" value="Unplaced"/>
</dbReference>
<dbReference type="GO" id="GO:0004888">
    <property type="term" value="F:transmembrane signaling receptor activity"/>
    <property type="evidence" value="ECO:0007669"/>
    <property type="project" value="InterPro"/>
</dbReference>
<dbReference type="SUPFAM" id="SSF63712">
    <property type="entry name" value="Nicotinic receptor ligand binding domain-like"/>
    <property type="match status" value="1"/>
</dbReference>
<feature type="domain" description="Neurotransmitter-gated ion-channel ligand-binding" evidence="12">
    <location>
        <begin position="36"/>
        <end position="124"/>
    </location>
</feature>
<dbReference type="PANTHER" id="PTHR18945">
    <property type="entry name" value="NEUROTRANSMITTER GATED ION CHANNEL"/>
    <property type="match status" value="1"/>
</dbReference>
<evidence type="ECO:0000256" key="9">
    <source>
        <dbReference type="ARBA" id="ARBA00023286"/>
    </source>
</evidence>
<dbReference type="InterPro" id="IPR036734">
    <property type="entry name" value="Neur_chan_lig-bd_sf"/>
</dbReference>
<evidence type="ECO:0000256" key="1">
    <source>
        <dbReference type="ARBA" id="ARBA00022448"/>
    </source>
</evidence>
<dbReference type="InterPro" id="IPR006201">
    <property type="entry name" value="Neur_channel"/>
</dbReference>
<dbReference type="InParanoid" id="A0A674K4R6"/>
<keyword evidence="1" id="KW-0813">Transport</keyword>
<keyword evidence="7" id="KW-0472">Membrane</keyword>
<keyword evidence="10" id="KW-0407">Ion channel</keyword>
<reference evidence="13" key="2">
    <citation type="submission" date="2025-09" db="UniProtKB">
        <authorList>
            <consortium name="Ensembl"/>
        </authorList>
    </citation>
    <scope>IDENTIFICATION</scope>
</reference>
<keyword evidence="4" id="KW-0732">Signal</keyword>
<dbReference type="AlphaFoldDB" id="A0A674K4R6"/>
<evidence type="ECO:0000256" key="3">
    <source>
        <dbReference type="ARBA" id="ARBA00022692"/>
    </source>
</evidence>
<organism evidence="13 14">
    <name type="scientific">Terrapene triunguis</name>
    <name type="common">Three-toed box turtle</name>
    <dbReference type="NCBI Taxonomy" id="2587831"/>
    <lineage>
        <taxon>Eukaryota</taxon>
        <taxon>Metazoa</taxon>
        <taxon>Chordata</taxon>
        <taxon>Craniata</taxon>
        <taxon>Vertebrata</taxon>
        <taxon>Euteleostomi</taxon>
        <taxon>Archelosauria</taxon>
        <taxon>Testudinata</taxon>
        <taxon>Testudines</taxon>
        <taxon>Cryptodira</taxon>
        <taxon>Durocryptodira</taxon>
        <taxon>Testudinoidea</taxon>
        <taxon>Emydidae</taxon>
        <taxon>Terrapene</taxon>
    </lineage>
</organism>
<reference evidence="13" key="1">
    <citation type="submission" date="2025-08" db="UniProtKB">
        <authorList>
            <consortium name="Ensembl"/>
        </authorList>
    </citation>
    <scope>IDENTIFICATION</scope>
</reference>
<sequence length="125" mass="14522">MDGCVWGWKDGGMDRDIEVSGWGWIEGTLAGGLETEERLLEKMFENYNPNVRPARTLTDKVFVRVGMSLSQLISLNEKNEELTTKVYMDLEWTDYRLSWNVSDFDDITSIRTSSDKVWLPDIYLM</sequence>
<evidence type="ECO:0000256" key="6">
    <source>
        <dbReference type="ARBA" id="ARBA00023065"/>
    </source>
</evidence>
<dbReference type="PRINTS" id="PR00254">
    <property type="entry name" value="NICOTINICR"/>
</dbReference>